<dbReference type="InterPro" id="IPR018333">
    <property type="entry name" value="Squalene_cyclase"/>
</dbReference>
<dbReference type="InterPro" id="IPR032697">
    <property type="entry name" value="SQ_cyclase_N"/>
</dbReference>
<comment type="similarity">
    <text evidence="2">Belongs to the terpene cyclase/mutase family.</text>
</comment>
<dbReference type="PANTHER" id="PTHR11764:SF20">
    <property type="entry name" value="LANOSTEROL SYNTHASE"/>
    <property type="match status" value="1"/>
</dbReference>
<evidence type="ECO:0000313" key="7">
    <source>
        <dbReference type="EMBL" id="QSV47147.1"/>
    </source>
</evidence>
<dbReference type="Pfam" id="PF13249">
    <property type="entry name" value="SQHop_cyclase_N"/>
    <property type="match status" value="1"/>
</dbReference>
<accession>A0ABX7Q7H4</accession>
<evidence type="ECO:0000259" key="5">
    <source>
        <dbReference type="Pfam" id="PF13243"/>
    </source>
</evidence>
<dbReference type="InterPro" id="IPR008930">
    <property type="entry name" value="Terpenoid_cyclase/PrenylTrfase"/>
</dbReference>
<sequence length="739" mass="82075">MAKEILKKFAVIAGNKKAGSPAEDEHTAVNPIKEISGKAVHCREAVKKAEEYLLALQNQDGFWVFELEADVTIPSEYIMLQRFLGREISTELGKRLENYLLDRQLPDGGWPLYAEDGFANISATIKAYLALKVLGHSPQTPHMIRARLMVLSLGGAAKCNVFTRILLALFGQLPWHTPPAMPVEIVLLPRWFFFHLSKVSYWSRTVIVPLLLLYARKPVCRLRPGEGIPELFITPPDKLRNLDGFQPGAWRKNAFIILDRLLKRCNRFIPSGLHRRAIAEAETWTRSHMQGSGGIGAIFPAMAYAVMALRVLGCGEDDPDYIRGLQAVDDLLQHRTPRESSTPGTSGACVDSGSSAALAIDPSVHAAAGGMGTSSICQPCNSPIWDTCLSLSALMEAGLPPDHPAVKRTVEWLLSQQIHSPGDWSLKVPDLEGGGWAFQFENSLYPDLDDTSKVIMSLLRCGALENELYRDRIARGVNWVLGMQSSDGGWAAFDIDNNYNYLNDIPFADHGALLDPSTSDLTGRCIELLSMAGFDRTFPPIARGISFLRSEQEDTGAWFGRWGVNYIYGTWSVLSGLAQAGEDMQQPYIRKAVGWLMSCQNHDGGWGETCYSYDDPSLAGNGASTPSQTAWSLLGLMAAGEVHSLPVRRGVRYLLDHQNQWGTWEEKHFTGTGFPRVFYLRYDGYRHFFPLWALGVYSRLSTGQKTCQNERRHSTPGDLHLPWLERIKGYSGLTAEKTP</sequence>
<organism evidence="7 8">
    <name type="scientific">Geobacter benzoatilyticus</name>
    <dbReference type="NCBI Taxonomy" id="2815309"/>
    <lineage>
        <taxon>Bacteria</taxon>
        <taxon>Pseudomonadati</taxon>
        <taxon>Thermodesulfobacteriota</taxon>
        <taxon>Desulfuromonadia</taxon>
        <taxon>Geobacterales</taxon>
        <taxon>Geobacteraceae</taxon>
        <taxon>Geobacter</taxon>
    </lineage>
</organism>
<dbReference type="InterPro" id="IPR006400">
    <property type="entry name" value="Hopene-cyclase"/>
</dbReference>
<dbReference type="PANTHER" id="PTHR11764">
    <property type="entry name" value="TERPENE CYCLASE/MUTASE FAMILY MEMBER"/>
    <property type="match status" value="1"/>
</dbReference>
<dbReference type="NCBIfam" id="TIGR01787">
    <property type="entry name" value="squalene_cyclas"/>
    <property type="match status" value="1"/>
</dbReference>
<dbReference type="Proteomes" id="UP000663651">
    <property type="component" value="Chromosome"/>
</dbReference>
<dbReference type="GO" id="GO:0051007">
    <property type="term" value="F:squalene-hopene cyclase activity"/>
    <property type="evidence" value="ECO:0007669"/>
    <property type="project" value="UniProtKB-EC"/>
</dbReference>
<dbReference type="CDD" id="cd02892">
    <property type="entry name" value="SQCY_1"/>
    <property type="match status" value="1"/>
</dbReference>
<evidence type="ECO:0000256" key="3">
    <source>
        <dbReference type="ARBA" id="ARBA00022737"/>
    </source>
</evidence>
<evidence type="ECO:0000313" key="8">
    <source>
        <dbReference type="Proteomes" id="UP000663651"/>
    </source>
</evidence>
<gene>
    <name evidence="7" type="primary">shc</name>
    <name evidence="7" type="ORF">JZM60_07780</name>
</gene>
<keyword evidence="4 7" id="KW-0413">Isomerase</keyword>
<dbReference type="SUPFAM" id="SSF48239">
    <property type="entry name" value="Terpenoid cyclases/Protein prenyltransferases"/>
    <property type="match status" value="2"/>
</dbReference>
<dbReference type="SFLD" id="SFLDG01016">
    <property type="entry name" value="Prenyltransferase_Like_2"/>
    <property type="match status" value="1"/>
</dbReference>
<evidence type="ECO:0000256" key="4">
    <source>
        <dbReference type="ARBA" id="ARBA00023235"/>
    </source>
</evidence>
<feature type="domain" description="Squalene cyclase C-terminal" evidence="5">
    <location>
        <begin position="382"/>
        <end position="698"/>
    </location>
</feature>
<feature type="domain" description="Squalene cyclase N-terminal" evidence="6">
    <location>
        <begin position="46"/>
        <end position="334"/>
    </location>
</feature>
<dbReference type="EMBL" id="CP071382">
    <property type="protein sequence ID" value="QSV47147.1"/>
    <property type="molecule type" value="Genomic_DNA"/>
</dbReference>
<protein>
    <submittedName>
        <fullName evidence="7">Squalene--hopene cyclase</fullName>
        <ecNumber evidence="7">5.4.99.17</ecNumber>
    </submittedName>
</protein>
<keyword evidence="8" id="KW-1185">Reference proteome</keyword>
<dbReference type="RefSeq" id="WP_207165120.1">
    <property type="nucleotide sequence ID" value="NZ_CP071382.1"/>
</dbReference>
<dbReference type="Gene3D" id="1.50.10.20">
    <property type="match status" value="2"/>
</dbReference>
<name>A0ABX7Q7H4_9BACT</name>
<dbReference type="NCBIfam" id="TIGR01507">
    <property type="entry name" value="hopene_cyclase"/>
    <property type="match status" value="1"/>
</dbReference>
<proteinExistence type="inferred from homology"/>
<comment type="pathway">
    <text evidence="1">Secondary metabolite biosynthesis; hopanoid biosynthesis.</text>
</comment>
<evidence type="ECO:0000259" key="6">
    <source>
        <dbReference type="Pfam" id="PF13249"/>
    </source>
</evidence>
<evidence type="ECO:0000256" key="2">
    <source>
        <dbReference type="ARBA" id="ARBA00009755"/>
    </source>
</evidence>
<dbReference type="EC" id="5.4.99.17" evidence="7"/>
<evidence type="ECO:0000256" key="1">
    <source>
        <dbReference type="ARBA" id="ARBA00004999"/>
    </source>
</evidence>
<dbReference type="Pfam" id="PF13243">
    <property type="entry name" value="SQHop_cyclase_C"/>
    <property type="match status" value="1"/>
</dbReference>
<keyword evidence="3" id="KW-0677">Repeat</keyword>
<reference evidence="7 8" key="1">
    <citation type="submission" date="2021-03" db="EMBL/GenBank/DDBJ databases">
        <title>Geobacter metallireducens gen. nov. sp. nov., a microorganism capable of coupling the complete oxidation of organic compounds to the reduction of iron and other metals.</title>
        <authorList>
            <person name="Li Y."/>
        </authorList>
    </citation>
    <scope>NUCLEOTIDE SEQUENCE [LARGE SCALE GENOMIC DNA]</scope>
    <source>
        <strain evidence="7 8">Jerry-YX</strain>
    </source>
</reference>
<dbReference type="InterPro" id="IPR032696">
    <property type="entry name" value="SQ_cyclase_C"/>
</dbReference>